<dbReference type="Proteomes" id="UP000233534">
    <property type="component" value="Chromosome"/>
</dbReference>
<reference evidence="2 3" key="1">
    <citation type="submission" date="2017-12" db="EMBL/GenBank/DDBJ databases">
        <title>Complete genome sequence of Herbivorax saccincola GGR1, a novel Cellulosome-producing hydrolytic bacterium in a thermophilic biogas plant, established by Illumina and Nanopore MinION sequencing.</title>
        <authorList>
            <person name="Pechtl A."/>
            <person name="Ruckert C."/>
            <person name="Koeck D.E."/>
            <person name="Maus I."/>
            <person name="Winkler A."/>
            <person name="Kalinowski J."/>
            <person name="Puhler A."/>
            <person name="Schwarz W.W."/>
            <person name="Zverlov V.V."/>
            <person name="Schluter A."/>
            <person name="Liebl W."/>
        </authorList>
    </citation>
    <scope>NUCLEOTIDE SEQUENCE [LARGE SCALE GENOMIC DNA]</scope>
    <source>
        <strain evidence="3">SR1</strain>
    </source>
</reference>
<sequence>MKAVIKLHLKENIKKNSFIIFGILGTIITLIVLFQLEFSVNGVQATSDHAVYGIQWKILSVIASLAGVSISMNIISNHRQGTKRELLKLHGLTLEKQYLSLISGNVIVTSLMALIFCTGMFIQIIIKGGNITVLGFITAVFLYLLTIMTLTVLVSLLTLILPSAVAALLGVLAVALGSVRGTLQLLVGNKGGMFGSVAGFFLKLIPPLDQFGNLIRDFFMWEFFDHGKLYYGKLFGSLFYLWALIGITYLTVKVVARNEN</sequence>
<keyword evidence="1" id="KW-1133">Transmembrane helix</keyword>
<feature type="transmembrane region" description="Helical" evidence="1">
    <location>
        <begin position="98"/>
        <end position="125"/>
    </location>
</feature>
<feature type="transmembrane region" description="Helical" evidence="1">
    <location>
        <begin position="18"/>
        <end position="36"/>
    </location>
</feature>
<feature type="transmembrane region" description="Helical" evidence="1">
    <location>
        <begin position="131"/>
        <end position="152"/>
    </location>
</feature>
<evidence type="ECO:0008006" key="4">
    <source>
        <dbReference type="Google" id="ProtNLM"/>
    </source>
</evidence>
<evidence type="ECO:0000313" key="2">
    <source>
        <dbReference type="EMBL" id="AUG56400.1"/>
    </source>
</evidence>
<keyword evidence="1" id="KW-0472">Membrane</keyword>
<evidence type="ECO:0000256" key="1">
    <source>
        <dbReference type="SAM" id="Phobius"/>
    </source>
</evidence>
<feature type="transmembrane region" description="Helical" evidence="1">
    <location>
        <begin position="229"/>
        <end position="252"/>
    </location>
</feature>
<protein>
    <recommendedName>
        <fullName evidence="4">ABC-2 family transporter protein</fullName>
    </recommendedName>
</protein>
<feature type="transmembrane region" description="Helical" evidence="1">
    <location>
        <begin position="159"/>
        <end position="179"/>
    </location>
</feature>
<keyword evidence="3" id="KW-1185">Reference proteome</keyword>
<keyword evidence="1" id="KW-0812">Transmembrane</keyword>
<name>A0A2K9ELT4_9FIRM</name>
<proteinExistence type="predicted"/>
<dbReference type="KEGG" id="hsc:HVS_02215"/>
<gene>
    <name evidence="2" type="ORF">HVS_02215</name>
</gene>
<dbReference type="RefSeq" id="WP_101298804.1">
    <property type="nucleotide sequence ID" value="NZ_CP025197.1"/>
</dbReference>
<evidence type="ECO:0000313" key="3">
    <source>
        <dbReference type="Proteomes" id="UP000233534"/>
    </source>
</evidence>
<dbReference type="AlphaFoldDB" id="A0A2K9ELT4"/>
<accession>A0A2K9ELT4</accession>
<organism evidence="2 3">
    <name type="scientific">Acetivibrio saccincola</name>
    <dbReference type="NCBI Taxonomy" id="1677857"/>
    <lineage>
        <taxon>Bacteria</taxon>
        <taxon>Bacillati</taxon>
        <taxon>Bacillota</taxon>
        <taxon>Clostridia</taxon>
        <taxon>Eubacteriales</taxon>
        <taxon>Oscillospiraceae</taxon>
        <taxon>Acetivibrio</taxon>
    </lineage>
</organism>
<dbReference type="EMBL" id="CP025197">
    <property type="protein sequence ID" value="AUG56400.1"/>
    <property type="molecule type" value="Genomic_DNA"/>
</dbReference>
<feature type="transmembrane region" description="Helical" evidence="1">
    <location>
        <begin position="56"/>
        <end position="77"/>
    </location>
</feature>